<evidence type="ECO:0000256" key="4">
    <source>
        <dbReference type="ARBA" id="ARBA00022741"/>
    </source>
</evidence>
<reference evidence="10 11" key="1">
    <citation type="submission" date="2015-09" db="EMBL/GenBank/DDBJ databases">
        <title>Genome sequencing project for genomic taxonomy and phylogenomics of Bacillus-like bacteria.</title>
        <authorList>
            <person name="Liu B."/>
            <person name="Wang J."/>
            <person name="Zhu Y."/>
            <person name="Liu G."/>
            <person name="Chen Q."/>
            <person name="Chen Z."/>
            <person name="Lan J."/>
            <person name="Che J."/>
            <person name="Ge C."/>
            <person name="Shi H."/>
            <person name="Pan Z."/>
            <person name="Liu X."/>
        </authorList>
    </citation>
    <scope>NUCLEOTIDE SEQUENCE [LARGE SCALE GENOMIC DNA]</scope>
    <source>
        <strain evidence="10 11">FJAT-18043</strain>
    </source>
</reference>
<keyword evidence="6" id="KW-0067">ATP-binding</keyword>
<keyword evidence="11" id="KW-1185">Reference proteome</keyword>
<dbReference type="PANTHER" id="PTHR43065">
    <property type="entry name" value="SENSOR HISTIDINE KINASE"/>
    <property type="match status" value="1"/>
</dbReference>
<keyword evidence="7" id="KW-0902">Two-component regulatory system</keyword>
<keyword evidence="4" id="KW-0547">Nucleotide-binding</keyword>
<keyword evidence="8" id="KW-1133">Transmembrane helix</keyword>
<evidence type="ECO:0000256" key="2">
    <source>
        <dbReference type="ARBA" id="ARBA00012438"/>
    </source>
</evidence>
<keyword evidence="5 10" id="KW-0418">Kinase</keyword>
<dbReference type="PANTHER" id="PTHR43065:SF46">
    <property type="entry name" value="C4-DICARBOXYLATE TRANSPORT SENSOR PROTEIN DCTB"/>
    <property type="match status" value="1"/>
</dbReference>
<evidence type="ECO:0000259" key="9">
    <source>
        <dbReference type="PROSITE" id="PS50109"/>
    </source>
</evidence>
<evidence type="ECO:0000256" key="3">
    <source>
        <dbReference type="ARBA" id="ARBA00022679"/>
    </source>
</evidence>
<dbReference type="Proteomes" id="UP000050996">
    <property type="component" value="Unassembled WGS sequence"/>
</dbReference>
<evidence type="ECO:0000256" key="8">
    <source>
        <dbReference type="SAM" id="Phobius"/>
    </source>
</evidence>
<evidence type="ECO:0000313" key="11">
    <source>
        <dbReference type="Proteomes" id="UP000050996"/>
    </source>
</evidence>
<organism evidence="10 11">
    <name type="scientific">Cytobacillus solani</name>
    <dbReference type="NCBI Taxonomy" id="1637975"/>
    <lineage>
        <taxon>Bacteria</taxon>
        <taxon>Bacillati</taxon>
        <taxon>Bacillota</taxon>
        <taxon>Bacilli</taxon>
        <taxon>Bacillales</taxon>
        <taxon>Bacillaceae</taxon>
        <taxon>Cytobacillus</taxon>
    </lineage>
</organism>
<dbReference type="SMART" id="SM00387">
    <property type="entry name" value="HATPase_c"/>
    <property type="match status" value="1"/>
</dbReference>
<evidence type="ECO:0000256" key="7">
    <source>
        <dbReference type="ARBA" id="ARBA00023012"/>
    </source>
</evidence>
<dbReference type="SUPFAM" id="SSF55874">
    <property type="entry name" value="ATPase domain of HSP90 chaperone/DNA topoisomerase II/histidine kinase"/>
    <property type="match status" value="1"/>
</dbReference>
<dbReference type="STRING" id="1637975.AN957_25880"/>
<evidence type="ECO:0000256" key="6">
    <source>
        <dbReference type="ARBA" id="ARBA00022840"/>
    </source>
</evidence>
<name>A0A0Q3QV29_9BACI</name>
<dbReference type="Gene3D" id="3.30.565.10">
    <property type="entry name" value="Histidine kinase-like ATPase, C-terminal domain"/>
    <property type="match status" value="1"/>
</dbReference>
<evidence type="ECO:0000256" key="5">
    <source>
        <dbReference type="ARBA" id="ARBA00022777"/>
    </source>
</evidence>
<evidence type="ECO:0000256" key="1">
    <source>
        <dbReference type="ARBA" id="ARBA00000085"/>
    </source>
</evidence>
<proteinExistence type="predicted"/>
<dbReference type="GO" id="GO:0000160">
    <property type="term" value="P:phosphorelay signal transduction system"/>
    <property type="evidence" value="ECO:0007669"/>
    <property type="project" value="UniProtKB-KW"/>
</dbReference>
<feature type="transmembrane region" description="Helical" evidence="8">
    <location>
        <begin position="124"/>
        <end position="144"/>
    </location>
</feature>
<dbReference type="EC" id="2.7.13.3" evidence="2"/>
<comment type="caution">
    <text evidence="10">The sequence shown here is derived from an EMBL/GenBank/DDBJ whole genome shotgun (WGS) entry which is preliminary data.</text>
</comment>
<gene>
    <name evidence="10" type="ORF">AN957_25880</name>
</gene>
<dbReference type="EMBL" id="LJIX01000006">
    <property type="protein sequence ID" value="KQL21646.1"/>
    <property type="molecule type" value="Genomic_DNA"/>
</dbReference>
<keyword evidence="8" id="KW-0472">Membrane</keyword>
<dbReference type="Pfam" id="PF02518">
    <property type="entry name" value="HATPase_c"/>
    <property type="match status" value="1"/>
</dbReference>
<dbReference type="InterPro" id="IPR036890">
    <property type="entry name" value="HATPase_C_sf"/>
</dbReference>
<dbReference type="RefSeq" id="WP_053478403.1">
    <property type="nucleotide sequence ID" value="NZ_CP041305.1"/>
</dbReference>
<dbReference type="GO" id="GO:0005524">
    <property type="term" value="F:ATP binding"/>
    <property type="evidence" value="ECO:0007669"/>
    <property type="project" value="UniProtKB-KW"/>
</dbReference>
<dbReference type="GO" id="GO:0004673">
    <property type="term" value="F:protein histidine kinase activity"/>
    <property type="evidence" value="ECO:0007669"/>
    <property type="project" value="UniProtKB-EC"/>
</dbReference>
<accession>A0A0Q3QV29</accession>
<dbReference type="InterPro" id="IPR005467">
    <property type="entry name" value="His_kinase_dom"/>
</dbReference>
<feature type="transmembrane region" description="Helical" evidence="8">
    <location>
        <begin position="159"/>
        <end position="180"/>
    </location>
</feature>
<keyword evidence="3" id="KW-0808">Transferase</keyword>
<comment type="catalytic activity">
    <reaction evidence="1">
        <text>ATP + protein L-histidine = ADP + protein N-phospho-L-histidine.</text>
        <dbReference type="EC" id="2.7.13.3"/>
    </reaction>
</comment>
<feature type="transmembrane region" description="Helical" evidence="8">
    <location>
        <begin position="93"/>
        <end position="112"/>
    </location>
</feature>
<dbReference type="PROSITE" id="PS50109">
    <property type="entry name" value="HIS_KIN"/>
    <property type="match status" value="1"/>
</dbReference>
<keyword evidence="8" id="KW-0812">Transmembrane</keyword>
<dbReference type="AlphaFoldDB" id="A0A0Q3QV29"/>
<sequence>MAFSKKYVSKHFYQTDGFIVAIIALLTSILSEVKVVPFDGEVFRFGLGSITFFLLILIWPPVSLIRTGIVTGITVVGFRLIEDYFLSDISFSVSFLSHLPALLFYFVFALGLHTIKIERYKTFPLILGAWASLFELIGNVLEYIMRHGLLHQTNDFRDWILLFGVALFRSYFAVGLYSSITVSEQKKRMQEMLEVGSELYGEVLYLQKSMNHIEQITAESFDLYRKLKKLEQHPLSVQALRIAQEIHEVKKDSQRILAGLTKVTGRKNSDTLFLADVLNLVVMANEKYSEMLKKKITFYVNLSADFETSQLIPLLALLNNLTANAVESITETGEIHFDIKDESTHICFVIKDTGKGIAEEDVSIIFEPGYTTKFDDDGVAATGIGLSHVSEIVQKLEGQIQVETSTKGTVFQIRIPIKNVRK</sequence>
<dbReference type="PRINTS" id="PR00344">
    <property type="entry name" value="BCTRLSENSOR"/>
</dbReference>
<feature type="domain" description="Histidine kinase" evidence="9">
    <location>
        <begin position="314"/>
        <end position="419"/>
    </location>
</feature>
<dbReference type="InterPro" id="IPR003594">
    <property type="entry name" value="HATPase_dom"/>
</dbReference>
<dbReference type="PATRIC" id="fig|1637975.4.peg.5228"/>
<evidence type="ECO:0000313" key="10">
    <source>
        <dbReference type="EMBL" id="KQL21646.1"/>
    </source>
</evidence>
<dbReference type="InterPro" id="IPR004358">
    <property type="entry name" value="Sig_transdc_His_kin-like_C"/>
</dbReference>
<protein>
    <recommendedName>
        <fullName evidence="2">histidine kinase</fullName>
        <ecNumber evidence="2">2.7.13.3</ecNumber>
    </recommendedName>
</protein>